<dbReference type="AlphaFoldDB" id="A0A2R5G2U6"/>
<dbReference type="InParanoid" id="A0A2R5G2U6"/>
<dbReference type="GO" id="GO:0005929">
    <property type="term" value="C:cilium"/>
    <property type="evidence" value="ECO:0007669"/>
    <property type="project" value="TreeGrafter"/>
</dbReference>
<name>A0A2R5G2U6_9STRA</name>
<dbReference type="PANTHER" id="PTHR33906:SF1">
    <property type="entry name" value="INTRAFLAGELLAR TRANSPORT PROTEIN 25 HOMOLOG"/>
    <property type="match status" value="1"/>
</dbReference>
<evidence type="ECO:0000313" key="4">
    <source>
        <dbReference type="Proteomes" id="UP000241890"/>
    </source>
</evidence>
<comment type="caution">
    <text evidence="3">The sequence shown here is derived from an EMBL/GenBank/DDBJ whole genome shotgun (WGS) entry which is preliminary data.</text>
</comment>
<accession>A0A2R5G2U6</accession>
<feature type="domain" description="F5/8 type C" evidence="2">
    <location>
        <begin position="19"/>
        <end position="131"/>
    </location>
</feature>
<dbReference type="GO" id="GO:0042073">
    <property type="term" value="P:intraciliary transport"/>
    <property type="evidence" value="ECO:0007669"/>
    <property type="project" value="InterPro"/>
</dbReference>
<evidence type="ECO:0000313" key="3">
    <source>
        <dbReference type="EMBL" id="GBG25330.1"/>
    </source>
</evidence>
<keyword evidence="3" id="KW-0282">Flagellum</keyword>
<protein>
    <submittedName>
        <fullName evidence="3">Intraflagellar transport protein 25</fullName>
    </submittedName>
</protein>
<keyword evidence="3" id="KW-0969">Cilium</keyword>
<evidence type="ECO:0000259" key="2">
    <source>
        <dbReference type="Pfam" id="PF00754"/>
    </source>
</evidence>
<organism evidence="3 4">
    <name type="scientific">Hondaea fermentalgiana</name>
    <dbReference type="NCBI Taxonomy" id="2315210"/>
    <lineage>
        <taxon>Eukaryota</taxon>
        <taxon>Sar</taxon>
        <taxon>Stramenopiles</taxon>
        <taxon>Bigyra</taxon>
        <taxon>Labyrinthulomycetes</taxon>
        <taxon>Thraustochytrida</taxon>
        <taxon>Thraustochytriidae</taxon>
        <taxon>Hondaea</taxon>
    </lineage>
</organism>
<keyword evidence="4" id="KW-1185">Reference proteome</keyword>
<dbReference type="InterPro" id="IPR033558">
    <property type="entry name" value="IFT25"/>
</dbReference>
<dbReference type="InterPro" id="IPR008979">
    <property type="entry name" value="Galactose-bd-like_sf"/>
</dbReference>
<sequence length="137" mass="15044">MGDERGPLGPGATVMAPTSVDPAHPPHNILDSDDRYFWMTTGLFPQEVVISLDGATSLDRISLRTTNVQKVAFLASTESSTPTEWETIAEASLADADGRIQMETISVERAPHETRHIKLQILKGWDDFCAVHSLEIN</sequence>
<dbReference type="Pfam" id="PF00754">
    <property type="entry name" value="F5_F8_type_C"/>
    <property type="match status" value="1"/>
</dbReference>
<gene>
    <name evidence="3" type="ORF">FCC1311_015482</name>
</gene>
<keyword evidence="3" id="KW-0966">Cell projection</keyword>
<feature type="region of interest" description="Disordered" evidence="1">
    <location>
        <begin position="1"/>
        <end position="24"/>
    </location>
</feature>
<dbReference type="PANTHER" id="PTHR33906">
    <property type="entry name" value="INTRAFLAGELLAR TRANSPORT PROTEIN 25 HOMOLOG"/>
    <property type="match status" value="1"/>
</dbReference>
<dbReference type="EMBL" id="BEYU01000012">
    <property type="protein sequence ID" value="GBG25330.1"/>
    <property type="molecule type" value="Genomic_DNA"/>
</dbReference>
<dbReference type="SUPFAM" id="SSF49785">
    <property type="entry name" value="Galactose-binding domain-like"/>
    <property type="match status" value="1"/>
</dbReference>
<dbReference type="GO" id="GO:0030992">
    <property type="term" value="C:intraciliary transport particle B"/>
    <property type="evidence" value="ECO:0007669"/>
    <property type="project" value="InterPro"/>
</dbReference>
<evidence type="ECO:0000256" key="1">
    <source>
        <dbReference type="SAM" id="MobiDB-lite"/>
    </source>
</evidence>
<dbReference type="Gene3D" id="2.60.120.260">
    <property type="entry name" value="Galactose-binding domain-like"/>
    <property type="match status" value="1"/>
</dbReference>
<proteinExistence type="predicted"/>
<dbReference type="OrthoDB" id="271080at2759"/>
<dbReference type="Proteomes" id="UP000241890">
    <property type="component" value="Unassembled WGS sequence"/>
</dbReference>
<reference evidence="3 4" key="1">
    <citation type="submission" date="2017-12" db="EMBL/GenBank/DDBJ databases">
        <title>Sequencing, de novo assembly and annotation of complete genome of a new Thraustochytrid species, strain FCC1311.</title>
        <authorList>
            <person name="Sedici K."/>
            <person name="Godart F."/>
            <person name="Aiese Cigliano R."/>
            <person name="Sanseverino W."/>
            <person name="Barakat M."/>
            <person name="Ortet P."/>
            <person name="Marechal E."/>
            <person name="Cagnac O."/>
            <person name="Amato A."/>
        </authorList>
    </citation>
    <scope>NUCLEOTIDE SEQUENCE [LARGE SCALE GENOMIC DNA]</scope>
</reference>
<dbReference type="InterPro" id="IPR000421">
    <property type="entry name" value="FA58C"/>
</dbReference>